<evidence type="ECO:0000313" key="1">
    <source>
        <dbReference type="EMBL" id="KAK8926375.1"/>
    </source>
</evidence>
<dbReference type="GO" id="GO:0003723">
    <property type="term" value="F:RNA binding"/>
    <property type="evidence" value="ECO:0007669"/>
    <property type="project" value="InterPro"/>
</dbReference>
<name>A0AAP0B3N3_9ASPA</name>
<dbReference type="AlphaFoldDB" id="A0AAP0B3N3"/>
<keyword evidence="2" id="KW-1185">Reference proteome</keyword>
<dbReference type="GO" id="GO:0009451">
    <property type="term" value="P:RNA modification"/>
    <property type="evidence" value="ECO:0007669"/>
    <property type="project" value="InterPro"/>
</dbReference>
<comment type="caution">
    <text evidence="1">The sequence shown here is derived from an EMBL/GenBank/DDBJ whole genome shotgun (WGS) entry which is preliminary data.</text>
</comment>
<protein>
    <submittedName>
        <fullName evidence="1">Pentatricopeptide repeat-containing protein</fullName>
    </submittedName>
</protein>
<sequence length="230" mass="26385">MLSACRTSGMAEIFQWVRESFLELGPSDSGAFALLSNIYATNDRWGDISRLRRLMRKKGIKKEPGSSIIELDGWVHVFLVGVMEHHHMEDILTQYHLFGYFLQLFYDDPVEGIPMITDALLVPAFMKKMQSSGDMNLIGNVIYPKLSLFNPTPTHEMPWAGDRIEPRIFSRFGSVQLRTAHCSCSTEARHRLFPARLPAPLTPDPHLVPDDLSCFFHRQSRRILRHFSII</sequence>
<reference evidence="1 2" key="1">
    <citation type="journal article" date="2022" name="Nat. Plants">
        <title>Genomes of leafy and leafless Platanthera orchids illuminate the evolution of mycoheterotrophy.</title>
        <authorList>
            <person name="Li M.H."/>
            <person name="Liu K.W."/>
            <person name="Li Z."/>
            <person name="Lu H.C."/>
            <person name="Ye Q.L."/>
            <person name="Zhang D."/>
            <person name="Wang J.Y."/>
            <person name="Li Y.F."/>
            <person name="Zhong Z.M."/>
            <person name="Liu X."/>
            <person name="Yu X."/>
            <person name="Liu D.K."/>
            <person name="Tu X.D."/>
            <person name="Liu B."/>
            <person name="Hao Y."/>
            <person name="Liao X.Y."/>
            <person name="Jiang Y.T."/>
            <person name="Sun W.H."/>
            <person name="Chen J."/>
            <person name="Chen Y.Q."/>
            <person name="Ai Y."/>
            <person name="Zhai J.W."/>
            <person name="Wu S.S."/>
            <person name="Zhou Z."/>
            <person name="Hsiao Y.Y."/>
            <person name="Wu W.L."/>
            <person name="Chen Y.Y."/>
            <person name="Lin Y.F."/>
            <person name="Hsu J.L."/>
            <person name="Li C.Y."/>
            <person name="Wang Z.W."/>
            <person name="Zhao X."/>
            <person name="Zhong W.Y."/>
            <person name="Ma X.K."/>
            <person name="Ma L."/>
            <person name="Huang J."/>
            <person name="Chen G.Z."/>
            <person name="Huang M.Z."/>
            <person name="Huang L."/>
            <person name="Peng D.H."/>
            <person name="Luo Y.B."/>
            <person name="Zou S.Q."/>
            <person name="Chen S.P."/>
            <person name="Lan S."/>
            <person name="Tsai W.C."/>
            <person name="Van de Peer Y."/>
            <person name="Liu Z.J."/>
        </authorList>
    </citation>
    <scope>NUCLEOTIDE SEQUENCE [LARGE SCALE GENOMIC DNA]</scope>
    <source>
        <strain evidence="1">Lor287</strain>
    </source>
</reference>
<gene>
    <name evidence="1" type="primary">PCMP-H22</name>
    <name evidence="1" type="ORF">KSP39_PZI018427</name>
</gene>
<dbReference type="Proteomes" id="UP001418222">
    <property type="component" value="Unassembled WGS sequence"/>
</dbReference>
<dbReference type="PANTHER" id="PTHR47926:SF459">
    <property type="entry name" value="PENTATRICOPEPTIDE REPEAT-CONTAINING PROTEIN"/>
    <property type="match status" value="1"/>
</dbReference>
<dbReference type="Pfam" id="PF20431">
    <property type="entry name" value="E_motif"/>
    <property type="match status" value="1"/>
</dbReference>
<accession>A0AAP0B3N3</accession>
<proteinExistence type="predicted"/>
<organism evidence="1 2">
    <name type="scientific">Platanthera zijinensis</name>
    <dbReference type="NCBI Taxonomy" id="2320716"/>
    <lineage>
        <taxon>Eukaryota</taxon>
        <taxon>Viridiplantae</taxon>
        <taxon>Streptophyta</taxon>
        <taxon>Embryophyta</taxon>
        <taxon>Tracheophyta</taxon>
        <taxon>Spermatophyta</taxon>
        <taxon>Magnoliopsida</taxon>
        <taxon>Liliopsida</taxon>
        <taxon>Asparagales</taxon>
        <taxon>Orchidaceae</taxon>
        <taxon>Orchidoideae</taxon>
        <taxon>Orchideae</taxon>
        <taxon>Orchidinae</taxon>
        <taxon>Platanthera</taxon>
    </lineage>
</organism>
<dbReference type="EMBL" id="JBBWWQ010000016">
    <property type="protein sequence ID" value="KAK8926375.1"/>
    <property type="molecule type" value="Genomic_DNA"/>
</dbReference>
<dbReference type="InterPro" id="IPR046848">
    <property type="entry name" value="E_motif"/>
</dbReference>
<dbReference type="PANTHER" id="PTHR47926">
    <property type="entry name" value="PENTATRICOPEPTIDE REPEAT-CONTAINING PROTEIN"/>
    <property type="match status" value="1"/>
</dbReference>
<evidence type="ECO:0000313" key="2">
    <source>
        <dbReference type="Proteomes" id="UP001418222"/>
    </source>
</evidence>
<dbReference type="InterPro" id="IPR046960">
    <property type="entry name" value="PPR_At4g14850-like_plant"/>
</dbReference>